<keyword evidence="4" id="KW-1185">Reference proteome</keyword>
<sequence length="263" mass="28065">MLDIGLPPTLTAEIDGEIALLRLSRPHKRNALDLATIQGLHRFFAHLPVGVRAVVLSGEGEHFCAGLDLEDVVEPDDILEVIHHSQTWHQAFHEIQFGRVPVVAALHGAVVGGGFELAAATHIRVAEPSTYYALPEGQRGIFLGGGGSVRIPRLIGVPLVQDLMLTGRTLSAEEGRMHGASQYLVGAGEALPRAKALAQKIARNAEMTNFAVLHALPRIAASDPAAGFFTESLMAAIAAGTPEAQQRLRDFLEKRAGKVKPGL</sequence>
<dbReference type="SUPFAM" id="SSF52096">
    <property type="entry name" value="ClpP/crotonase"/>
    <property type="match status" value="1"/>
</dbReference>
<evidence type="ECO:0000256" key="1">
    <source>
        <dbReference type="ARBA" id="ARBA00005254"/>
    </source>
</evidence>
<dbReference type="Pfam" id="PF00378">
    <property type="entry name" value="ECH_1"/>
    <property type="match status" value="1"/>
</dbReference>
<comment type="caution">
    <text evidence="3">The sequence shown here is derived from an EMBL/GenBank/DDBJ whole genome shotgun (WGS) entry which is preliminary data.</text>
</comment>
<dbReference type="InterPro" id="IPR014748">
    <property type="entry name" value="Enoyl-CoA_hydra_C"/>
</dbReference>
<dbReference type="CDD" id="cd06558">
    <property type="entry name" value="crotonase-like"/>
    <property type="match status" value="1"/>
</dbReference>
<dbReference type="Gene3D" id="1.10.12.10">
    <property type="entry name" value="Lyase 2-enoyl-coa Hydratase, Chain A, domain 2"/>
    <property type="match status" value="1"/>
</dbReference>
<comment type="similarity">
    <text evidence="1">Belongs to the enoyl-CoA hydratase/isomerase family.</text>
</comment>
<gene>
    <name evidence="3" type="ORF">ACFSOX_22270</name>
</gene>
<proteinExistence type="inferred from homology"/>
<dbReference type="PANTHER" id="PTHR11941:SF54">
    <property type="entry name" value="ENOYL-COA HYDRATASE, MITOCHONDRIAL"/>
    <property type="match status" value="1"/>
</dbReference>
<organism evidence="3 4">
    <name type="scientific">Rhodoplanes azumiensis</name>
    <dbReference type="NCBI Taxonomy" id="1897628"/>
    <lineage>
        <taxon>Bacteria</taxon>
        <taxon>Pseudomonadati</taxon>
        <taxon>Pseudomonadota</taxon>
        <taxon>Alphaproteobacteria</taxon>
        <taxon>Hyphomicrobiales</taxon>
        <taxon>Nitrobacteraceae</taxon>
        <taxon>Rhodoplanes</taxon>
    </lineage>
</organism>
<dbReference type="PANTHER" id="PTHR11941">
    <property type="entry name" value="ENOYL-COA HYDRATASE-RELATED"/>
    <property type="match status" value="1"/>
</dbReference>
<dbReference type="Proteomes" id="UP001597314">
    <property type="component" value="Unassembled WGS sequence"/>
</dbReference>
<dbReference type="InterPro" id="IPR029045">
    <property type="entry name" value="ClpP/crotonase-like_dom_sf"/>
</dbReference>
<dbReference type="EMBL" id="JBHUIW010000038">
    <property type="protein sequence ID" value="MFD2184890.1"/>
    <property type="molecule type" value="Genomic_DNA"/>
</dbReference>
<dbReference type="NCBIfam" id="NF006013">
    <property type="entry name" value="PRK08150.1"/>
    <property type="match status" value="1"/>
</dbReference>
<dbReference type="RefSeq" id="WP_378480023.1">
    <property type="nucleotide sequence ID" value="NZ_JBHUIW010000038.1"/>
</dbReference>
<name>A0ABW5ARP2_9BRAD</name>
<reference evidence="4" key="1">
    <citation type="journal article" date="2019" name="Int. J. Syst. Evol. Microbiol.">
        <title>The Global Catalogue of Microorganisms (GCM) 10K type strain sequencing project: providing services to taxonomists for standard genome sequencing and annotation.</title>
        <authorList>
            <consortium name="The Broad Institute Genomics Platform"/>
            <consortium name="The Broad Institute Genome Sequencing Center for Infectious Disease"/>
            <person name="Wu L."/>
            <person name="Ma J."/>
        </authorList>
    </citation>
    <scope>NUCLEOTIDE SEQUENCE [LARGE SCALE GENOMIC DNA]</scope>
    <source>
        <strain evidence="4">CGMCC 1.6774</strain>
    </source>
</reference>
<protein>
    <submittedName>
        <fullName evidence="3">Crotonase/enoyl-CoA hydratase family protein</fullName>
    </submittedName>
</protein>
<dbReference type="InterPro" id="IPR001753">
    <property type="entry name" value="Enoyl-CoA_hydra/iso"/>
</dbReference>
<evidence type="ECO:0000313" key="4">
    <source>
        <dbReference type="Proteomes" id="UP001597314"/>
    </source>
</evidence>
<accession>A0ABW5ARP2</accession>
<evidence type="ECO:0000256" key="2">
    <source>
        <dbReference type="ARBA" id="ARBA00023239"/>
    </source>
</evidence>
<evidence type="ECO:0000313" key="3">
    <source>
        <dbReference type="EMBL" id="MFD2184890.1"/>
    </source>
</evidence>
<keyword evidence="2" id="KW-0456">Lyase</keyword>
<dbReference type="Gene3D" id="3.90.226.10">
    <property type="entry name" value="2-enoyl-CoA Hydratase, Chain A, domain 1"/>
    <property type="match status" value="1"/>
</dbReference>